<keyword evidence="1 3" id="KW-0479">Metal-binding</keyword>
<reference evidence="6 7" key="1">
    <citation type="submission" date="2022-12" db="EMBL/GenBank/DDBJ databases">
        <title>Chromosome-level genome assembly of true bugs.</title>
        <authorList>
            <person name="Ma L."/>
            <person name="Li H."/>
        </authorList>
    </citation>
    <scope>NUCLEOTIDE SEQUENCE [LARGE SCALE GENOMIC DNA]</scope>
    <source>
        <strain evidence="6">Lab_2022b</strain>
    </source>
</reference>
<dbReference type="PANTHER" id="PTHR12618:SF20">
    <property type="entry name" value="PHD AND RING FINGER DOMAIN-CONTAINING PROTEIN 1"/>
    <property type="match status" value="1"/>
</dbReference>
<keyword evidence="1 3" id="KW-0863">Zinc-finger</keyword>
<evidence type="ECO:0000259" key="5">
    <source>
        <dbReference type="PROSITE" id="PS50089"/>
    </source>
</evidence>
<dbReference type="GO" id="GO:0008270">
    <property type="term" value="F:zinc ion binding"/>
    <property type="evidence" value="ECO:0007669"/>
    <property type="project" value="UniProtKB-KW"/>
</dbReference>
<evidence type="ECO:0000256" key="2">
    <source>
        <dbReference type="ARBA" id="ARBA00022833"/>
    </source>
</evidence>
<dbReference type="SUPFAM" id="SSF57850">
    <property type="entry name" value="RING/U-box"/>
    <property type="match status" value="1"/>
</dbReference>
<feature type="compositionally biased region" description="Acidic residues" evidence="4">
    <location>
        <begin position="151"/>
        <end position="169"/>
    </location>
</feature>
<dbReference type="InterPro" id="IPR001841">
    <property type="entry name" value="Znf_RING"/>
</dbReference>
<evidence type="ECO:0000313" key="6">
    <source>
        <dbReference type="EMBL" id="KAK9511435.1"/>
    </source>
</evidence>
<dbReference type="Proteomes" id="UP001461498">
    <property type="component" value="Unassembled WGS sequence"/>
</dbReference>
<feature type="compositionally biased region" description="Basic and acidic residues" evidence="4">
    <location>
        <begin position="60"/>
        <end position="72"/>
    </location>
</feature>
<keyword evidence="7" id="KW-1185">Reference proteome</keyword>
<feature type="compositionally biased region" description="Basic and acidic residues" evidence="4">
    <location>
        <begin position="10"/>
        <end position="22"/>
    </location>
</feature>
<proteinExistence type="predicted"/>
<feature type="region of interest" description="Disordered" evidence="4">
    <location>
        <begin position="1"/>
        <end position="72"/>
    </location>
</feature>
<feature type="domain" description="RING-type" evidence="5">
    <location>
        <begin position="79"/>
        <end position="120"/>
    </location>
</feature>
<dbReference type="InterPro" id="IPR013083">
    <property type="entry name" value="Znf_RING/FYVE/PHD"/>
</dbReference>
<dbReference type="Pfam" id="PF13639">
    <property type="entry name" value="zf-RING_2"/>
    <property type="match status" value="1"/>
</dbReference>
<feature type="region of interest" description="Disordered" evidence="4">
    <location>
        <begin position="142"/>
        <end position="169"/>
    </location>
</feature>
<evidence type="ECO:0000256" key="1">
    <source>
        <dbReference type="ARBA" id="ARBA00022771"/>
    </source>
</evidence>
<name>A0AAW1DNY9_9HEMI</name>
<dbReference type="PANTHER" id="PTHR12618">
    <property type="entry name" value="PHD AND RING FINGER DOMAIN-CONTAINING PROTEIN 1"/>
    <property type="match status" value="1"/>
</dbReference>
<dbReference type="PROSITE" id="PS50089">
    <property type="entry name" value="ZF_RING_2"/>
    <property type="match status" value="1"/>
</dbReference>
<sequence length="186" mass="20634">MRKSSASDSPDNRRIVNEHASDCPDENENGSPDNKAKGSRRKLESSTSTDSHAVSGPSRRNIDLDAGDSSKRGDGANRCIICLKCLYPSKARPSTCSSHYFHATCLKKWSKTSNTCPFCRVEYKNIFIENKNGVLIKRHTVVTPPPQNDNAEQDVPADDFSETDENSLYSDEEDCIRCQVPNSYGP</sequence>
<accession>A0AAW1DNY9</accession>
<evidence type="ECO:0000256" key="4">
    <source>
        <dbReference type="SAM" id="MobiDB-lite"/>
    </source>
</evidence>
<dbReference type="Gene3D" id="3.30.40.10">
    <property type="entry name" value="Zinc/RING finger domain, C3HC4 (zinc finger)"/>
    <property type="match status" value="1"/>
</dbReference>
<evidence type="ECO:0000313" key="7">
    <source>
        <dbReference type="Proteomes" id="UP001461498"/>
    </source>
</evidence>
<evidence type="ECO:0000256" key="3">
    <source>
        <dbReference type="PROSITE-ProRule" id="PRU00175"/>
    </source>
</evidence>
<dbReference type="EMBL" id="JAPXFL010000001">
    <property type="protein sequence ID" value="KAK9511435.1"/>
    <property type="molecule type" value="Genomic_DNA"/>
</dbReference>
<comment type="caution">
    <text evidence="6">The sequence shown here is derived from an EMBL/GenBank/DDBJ whole genome shotgun (WGS) entry which is preliminary data.</text>
</comment>
<dbReference type="InterPro" id="IPR047157">
    <property type="entry name" value="PHRF1/Atg35"/>
</dbReference>
<protein>
    <recommendedName>
        <fullName evidence="5">RING-type domain-containing protein</fullName>
    </recommendedName>
</protein>
<gene>
    <name evidence="6" type="ORF">O3M35_000092</name>
</gene>
<organism evidence="6 7">
    <name type="scientific">Rhynocoris fuscipes</name>
    <dbReference type="NCBI Taxonomy" id="488301"/>
    <lineage>
        <taxon>Eukaryota</taxon>
        <taxon>Metazoa</taxon>
        <taxon>Ecdysozoa</taxon>
        <taxon>Arthropoda</taxon>
        <taxon>Hexapoda</taxon>
        <taxon>Insecta</taxon>
        <taxon>Pterygota</taxon>
        <taxon>Neoptera</taxon>
        <taxon>Paraneoptera</taxon>
        <taxon>Hemiptera</taxon>
        <taxon>Heteroptera</taxon>
        <taxon>Panheteroptera</taxon>
        <taxon>Cimicomorpha</taxon>
        <taxon>Reduviidae</taxon>
        <taxon>Harpactorinae</taxon>
        <taxon>Harpactorini</taxon>
        <taxon>Rhynocoris</taxon>
    </lineage>
</organism>
<keyword evidence="2" id="KW-0862">Zinc</keyword>
<dbReference type="AlphaFoldDB" id="A0AAW1DNY9"/>